<reference evidence="2" key="1">
    <citation type="submission" date="2020-06" db="EMBL/GenBank/DDBJ databases">
        <authorList>
            <person name="Li T."/>
            <person name="Hu X."/>
            <person name="Zhang T."/>
            <person name="Song X."/>
            <person name="Zhang H."/>
            <person name="Dai N."/>
            <person name="Sheng W."/>
            <person name="Hou X."/>
            <person name="Wei L."/>
        </authorList>
    </citation>
    <scope>NUCLEOTIDE SEQUENCE</scope>
    <source>
        <strain evidence="2">G02</strain>
        <tissue evidence="2">Leaf</tissue>
    </source>
</reference>
<evidence type="ECO:0000256" key="1">
    <source>
        <dbReference type="SAM" id="MobiDB-lite"/>
    </source>
</evidence>
<name>A0AAW2R634_SESRA</name>
<dbReference type="EMBL" id="JACGWJ010000014">
    <property type="protein sequence ID" value="KAL0375131.1"/>
    <property type="molecule type" value="Genomic_DNA"/>
</dbReference>
<dbReference type="AlphaFoldDB" id="A0AAW2R634"/>
<feature type="non-terminal residue" evidence="2">
    <location>
        <position position="1"/>
    </location>
</feature>
<sequence>GRPHPSRESQPIENPRLQREIPSEATSRMMDHGTSELTNGRRWSLRRWSPVACWMRFLRKMRWEVTKKRGHHLGKSRGSPIIDELGTLIP</sequence>
<accession>A0AAW2R634</accession>
<reference evidence="2" key="2">
    <citation type="journal article" date="2024" name="Plant">
        <title>Genomic evolution and insights into agronomic trait innovations of Sesamum species.</title>
        <authorList>
            <person name="Miao H."/>
            <person name="Wang L."/>
            <person name="Qu L."/>
            <person name="Liu H."/>
            <person name="Sun Y."/>
            <person name="Le M."/>
            <person name="Wang Q."/>
            <person name="Wei S."/>
            <person name="Zheng Y."/>
            <person name="Lin W."/>
            <person name="Duan Y."/>
            <person name="Cao H."/>
            <person name="Xiong S."/>
            <person name="Wang X."/>
            <person name="Wei L."/>
            <person name="Li C."/>
            <person name="Ma Q."/>
            <person name="Ju M."/>
            <person name="Zhao R."/>
            <person name="Li G."/>
            <person name="Mu C."/>
            <person name="Tian Q."/>
            <person name="Mei H."/>
            <person name="Zhang T."/>
            <person name="Gao T."/>
            <person name="Zhang H."/>
        </authorList>
    </citation>
    <scope>NUCLEOTIDE SEQUENCE</scope>
    <source>
        <strain evidence="2">G02</strain>
    </source>
</reference>
<organism evidence="2">
    <name type="scientific">Sesamum radiatum</name>
    <name type="common">Black benniseed</name>
    <dbReference type="NCBI Taxonomy" id="300843"/>
    <lineage>
        <taxon>Eukaryota</taxon>
        <taxon>Viridiplantae</taxon>
        <taxon>Streptophyta</taxon>
        <taxon>Embryophyta</taxon>
        <taxon>Tracheophyta</taxon>
        <taxon>Spermatophyta</taxon>
        <taxon>Magnoliopsida</taxon>
        <taxon>eudicotyledons</taxon>
        <taxon>Gunneridae</taxon>
        <taxon>Pentapetalae</taxon>
        <taxon>asterids</taxon>
        <taxon>lamiids</taxon>
        <taxon>Lamiales</taxon>
        <taxon>Pedaliaceae</taxon>
        <taxon>Sesamum</taxon>
    </lineage>
</organism>
<comment type="caution">
    <text evidence="2">The sequence shown here is derived from an EMBL/GenBank/DDBJ whole genome shotgun (WGS) entry which is preliminary data.</text>
</comment>
<protein>
    <submittedName>
        <fullName evidence="2">Uncharacterized protein</fullName>
    </submittedName>
</protein>
<proteinExistence type="predicted"/>
<evidence type="ECO:0000313" key="2">
    <source>
        <dbReference type="EMBL" id="KAL0375131.1"/>
    </source>
</evidence>
<feature type="region of interest" description="Disordered" evidence="1">
    <location>
        <begin position="68"/>
        <end position="90"/>
    </location>
</feature>
<feature type="region of interest" description="Disordered" evidence="1">
    <location>
        <begin position="1"/>
        <end position="36"/>
    </location>
</feature>
<gene>
    <name evidence="2" type="ORF">Sradi_3428800</name>
</gene>